<dbReference type="InterPro" id="IPR036179">
    <property type="entry name" value="Ig-like_dom_sf"/>
</dbReference>
<dbReference type="InterPro" id="IPR003599">
    <property type="entry name" value="Ig_sub"/>
</dbReference>
<protein>
    <recommendedName>
        <fullName evidence="4">Ig-like domain-containing protein</fullName>
    </recommendedName>
</protein>
<evidence type="ECO:0000313" key="6">
    <source>
        <dbReference type="Proteomes" id="UP001159427"/>
    </source>
</evidence>
<feature type="compositionally biased region" description="Basic and acidic residues" evidence="2">
    <location>
        <begin position="98"/>
        <end position="109"/>
    </location>
</feature>
<evidence type="ECO:0000313" key="5">
    <source>
        <dbReference type="EMBL" id="CAH3149047.1"/>
    </source>
</evidence>
<feature type="region of interest" description="Disordered" evidence="2">
    <location>
        <begin position="98"/>
        <end position="117"/>
    </location>
</feature>
<evidence type="ECO:0000256" key="3">
    <source>
        <dbReference type="SAM" id="Phobius"/>
    </source>
</evidence>
<proteinExistence type="predicted"/>
<keyword evidence="6" id="KW-1185">Reference proteome</keyword>
<dbReference type="Gene3D" id="2.60.40.10">
    <property type="entry name" value="Immunoglobulins"/>
    <property type="match status" value="1"/>
</dbReference>
<keyword evidence="3" id="KW-1133">Transmembrane helix</keyword>
<dbReference type="SUPFAM" id="SSF48726">
    <property type="entry name" value="Immunoglobulin"/>
    <property type="match status" value="1"/>
</dbReference>
<dbReference type="Proteomes" id="UP001159427">
    <property type="component" value="Unassembled WGS sequence"/>
</dbReference>
<accession>A0ABN8PR69</accession>
<evidence type="ECO:0000256" key="1">
    <source>
        <dbReference type="ARBA" id="ARBA00023319"/>
    </source>
</evidence>
<sequence length="386" mass="43280">MVIGKYGKVLTRQNYGNKVSCTFNMSVLRVAFTVHNLSAGDENDYGLHIELGLARNPLKDVVALRLEAVSVSSRNPPWMTPLLKSMIRTKSRVSSLSKDRLSSHQEQRPRIISGPSHPMIGKKQGNLTFDWTFKLLPGRTWIESVEHVAFGFWKPPGYLKTKLIVIGKNGEVMIRQNQESKISCAFNMSLLQVAFTVHDLGTGDENEYGLHVELGLARKPLIDVVTLLLEDPPKIVRPPKRNIYLRTGDELSLNCKATGLPRPQVTWERFGRVVRNHSILLGRVNKNDSGLYLCKAKSTAGEDSMKIFVRVEDKEKPTVATVPVSGARISQGKSHERRTVILVASSSGLIVLVSLAAFIFYYRRRRRSRKSIAYDSLQENTTGKTI</sequence>
<name>A0ABN8PR69_9CNID</name>
<dbReference type="PANTHER" id="PTHR10075:SF14">
    <property type="entry name" value="CELL ADHESION MOLECULE DSCAM2-RELATED"/>
    <property type="match status" value="1"/>
</dbReference>
<dbReference type="PROSITE" id="PS50835">
    <property type="entry name" value="IG_LIKE"/>
    <property type="match status" value="1"/>
</dbReference>
<evidence type="ECO:0000259" key="4">
    <source>
        <dbReference type="PROSITE" id="PS50835"/>
    </source>
</evidence>
<feature type="domain" description="Ig-like" evidence="4">
    <location>
        <begin position="233"/>
        <end position="308"/>
    </location>
</feature>
<dbReference type="SMART" id="SM00409">
    <property type="entry name" value="IG"/>
    <property type="match status" value="1"/>
</dbReference>
<dbReference type="SMART" id="SM00408">
    <property type="entry name" value="IGc2"/>
    <property type="match status" value="1"/>
</dbReference>
<dbReference type="PANTHER" id="PTHR10075">
    <property type="entry name" value="BASIGIN RELATED"/>
    <property type="match status" value="1"/>
</dbReference>
<dbReference type="Pfam" id="PF13927">
    <property type="entry name" value="Ig_3"/>
    <property type="match status" value="1"/>
</dbReference>
<keyword evidence="3" id="KW-0812">Transmembrane</keyword>
<reference evidence="5 6" key="1">
    <citation type="submission" date="2022-05" db="EMBL/GenBank/DDBJ databases">
        <authorList>
            <consortium name="Genoscope - CEA"/>
            <person name="William W."/>
        </authorList>
    </citation>
    <scope>NUCLEOTIDE SEQUENCE [LARGE SCALE GENOMIC DNA]</scope>
</reference>
<dbReference type="EMBL" id="CALNXI010000963">
    <property type="protein sequence ID" value="CAH3149047.1"/>
    <property type="molecule type" value="Genomic_DNA"/>
</dbReference>
<comment type="caution">
    <text evidence="5">The sequence shown here is derived from an EMBL/GenBank/DDBJ whole genome shotgun (WGS) entry which is preliminary data.</text>
</comment>
<evidence type="ECO:0000256" key="2">
    <source>
        <dbReference type="SAM" id="MobiDB-lite"/>
    </source>
</evidence>
<gene>
    <name evidence="5" type="ORF">PEVE_00044803</name>
</gene>
<keyword evidence="3" id="KW-0472">Membrane</keyword>
<dbReference type="InterPro" id="IPR007110">
    <property type="entry name" value="Ig-like_dom"/>
</dbReference>
<keyword evidence="1" id="KW-0393">Immunoglobulin domain</keyword>
<feature type="transmembrane region" description="Helical" evidence="3">
    <location>
        <begin position="340"/>
        <end position="362"/>
    </location>
</feature>
<organism evidence="5 6">
    <name type="scientific">Porites evermanni</name>
    <dbReference type="NCBI Taxonomy" id="104178"/>
    <lineage>
        <taxon>Eukaryota</taxon>
        <taxon>Metazoa</taxon>
        <taxon>Cnidaria</taxon>
        <taxon>Anthozoa</taxon>
        <taxon>Hexacorallia</taxon>
        <taxon>Scleractinia</taxon>
        <taxon>Fungiina</taxon>
        <taxon>Poritidae</taxon>
        <taxon>Porites</taxon>
    </lineage>
</organism>
<dbReference type="InterPro" id="IPR013783">
    <property type="entry name" value="Ig-like_fold"/>
</dbReference>
<dbReference type="InterPro" id="IPR003598">
    <property type="entry name" value="Ig_sub2"/>
</dbReference>